<evidence type="ECO:0000313" key="3">
    <source>
        <dbReference type="Proteomes" id="UP000826725"/>
    </source>
</evidence>
<dbReference type="InterPro" id="IPR013983">
    <property type="entry name" value="Ald_Fedxn_OxRdtase_N"/>
</dbReference>
<dbReference type="GO" id="GO:0009055">
    <property type="term" value="F:electron transfer activity"/>
    <property type="evidence" value="ECO:0007669"/>
    <property type="project" value="InterPro"/>
</dbReference>
<dbReference type="RefSeq" id="WP_228854401.1">
    <property type="nucleotide sequence ID" value="NZ_AP024086.1"/>
</dbReference>
<reference evidence="2" key="1">
    <citation type="submission" date="2020-09" db="EMBL/GenBank/DDBJ databases">
        <title>Desulfogranum mesoprofundum gen. nov., sp. nov., a novel mesophilic, sulfate-reducing chemolithoautotroph isolated from a deep-sea hydrothermal vent chimney in the Suiyo Seamount.</title>
        <authorList>
            <person name="Hashimoto Y."/>
            <person name="Nakagawa S."/>
        </authorList>
    </citation>
    <scope>NUCLEOTIDE SEQUENCE</scope>
    <source>
        <strain evidence="2">KT2</strain>
    </source>
</reference>
<dbReference type="GO" id="GO:0051536">
    <property type="term" value="F:iron-sulfur cluster binding"/>
    <property type="evidence" value="ECO:0007669"/>
    <property type="project" value="InterPro"/>
</dbReference>
<proteinExistence type="predicted"/>
<dbReference type="KEGG" id="dbk:DGMP_26890"/>
<name>A0A8D5FK07_9BACT</name>
<dbReference type="Pfam" id="PF01314">
    <property type="entry name" value="AFOR_C"/>
    <property type="match status" value="1"/>
</dbReference>
<dbReference type="InterPro" id="IPR051919">
    <property type="entry name" value="W-dependent_AOR"/>
</dbReference>
<keyword evidence="3" id="KW-1185">Reference proteome</keyword>
<accession>A0A8D5FK07</accession>
<dbReference type="PANTHER" id="PTHR30038:SF0">
    <property type="entry name" value="TUNGSTEN-CONTAINING ALDEHYDE FERREDOXIN OXIDOREDUCTASE"/>
    <property type="match status" value="1"/>
</dbReference>
<dbReference type="EMBL" id="AP024086">
    <property type="protein sequence ID" value="BCL61996.1"/>
    <property type="molecule type" value="Genomic_DNA"/>
</dbReference>
<organism evidence="2 3">
    <name type="scientific">Desulfomarina profundi</name>
    <dbReference type="NCBI Taxonomy" id="2772557"/>
    <lineage>
        <taxon>Bacteria</taxon>
        <taxon>Pseudomonadati</taxon>
        <taxon>Thermodesulfobacteriota</taxon>
        <taxon>Desulfobulbia</taxon>
        <taxon>Desulfobulbales</taxon>
        <taxon>Desulfobulbaceae</taxon>
        <taxon>Desulfomarina</taxon>
    </lineage>
</organism>
<dbReference type="SMART" id="SM00790">
    <property type="entry name" value="AFOR_N"/>
    <property type="match status" value="1"/>
</dbReference>
<protein>
    <submittedName>
        <fullName evidence="2">Aldehyde ferredoxin oxidoreductase</fullName>
    </submittedName>
</protein>
<dbReference type="Pfam" id="PF02730">
    <property type="entry name" value="AFOR_N"/>
    <property type="match status" value="1"/>
</dbReference>
<feature type="domain" description="Aldehyde ferredoxin oxidoreductase N-terminal" evidence="1">
    <location>
        <begin position="1"/>
        <end position="205"/>
    </location>
</feature>
<dbReference type="GO" id="GO:0016625">
    <property type="term" value="F:oxidoreductase activity, acting on the aldehyde or oxo group of donors, iron-sulfur protein as acceptor"/>
    <property type="evidence" value="ECO:0007669"/>
    <property type="project" value="InterPro"/>
</dbReference>
<evidence type="ECO:0000259" key="1">
    <source>
        <dbReference type="SMART" id="SM00790"/>
    </source>
</evidence>
<dbReference type="AlphaFoldDB" id="A0A8D5FK07"/>
<dbReference type="PANTHER" id="PTHR30038">
    <property type="entry name" value="ALDEHYDE FERREDOXIN OXIDOREDUCTASE"/>
    <property type="match status" value="1"/>
</dbReference>
<evidence type="ECO:0000313" key="2">
    <source>
        <dbReference type="EMBL" id="BCL61996.1"/>
    </source>
</evidence>
<gene>
    <name evidence="2" type="ORF">DGMP_26890</name>
</gene>
<dbReference type="InterPro" id="IPR001203">
    <property type="entry name" value="OxRdtase_Ald_Fedxn_C"/>
</dbReference>
<dbReference type="Proteomes" id="UP000826725">
    <property type="component" value="Chromosome"/>
</dbReference>
<sequence length="570" mass="60345">MKKILRINLTDQTFQFEDIRNQYIHLGGRGLSSKIINDEVKPDCDPLGSDNKIVLAPGILSGTKVLCSGRLSVGTKSPLTNTIKEANAGGAVAAQLAGLGLHCVILEGCGKNHTLVKITPEGVIFVQADKLARKGNYQCVEILRKEHGDEIGIISIGPAGEMQLKASAIAVSARDHHLRFAARGGVGAVMGSKNLKAVVIDTGGKKEATPKDAPRFDRAATALAKGVAAHPLIGGLKNLGTPVLVNMINALGALPTKNFSSGQFKFAEQLSGEQLAELISKRPDAQASHACMKGCIIHCSNILTDDNGNLICSSIEYETLALLGSNCMIGDIETVARLNRLCNDLGLDTMEAGGALAIAMEAGKLPWGDGEKALLLLNSIYDGHENGLMIGNGAHFTGKTLGVTRIPSVKKQCISGYDPRVLKGTGVTYATSTMGADHTCGNALPSPANPEYNPSSPTGQAPVSQFLQAYFAAIDSLGLCLFASLPVLDIPELKQHIIECASAMLGEPLSDEYIEQLGESVIKTEKSFNKAVGFDRQDDRLPDFFSHEPLPENNAVFDVSDEELDSVHSG</sequence>